<proteinExistence type="predicted"/>
<dbReference type="Pfam" id="PF15697">
    <property type="entry name" value="DUF4666"/>
    <property type="match status" value="1"/>
</dbReference>
<dbReference type="OrthoDB" id="689003at2759"/>
<protein>
    <submittedName>
        <fullName evidence="1">Uncharacterized protein</fullName>
    </submittedName>
</protein>
<reference evidence="1 2" key="1">
    <citation type="submission" date="2021-08" db="EMBL/GenBank/DDBJ databases">
        <title>WGS assembly of Ceratopteris richardii.</title>
        <authorList>
            <person name="Marchant D.B."/>
            <person name="Chen G."/>
            <person name="Jenkins J."/>
            <person name="Shu S."/>
            <person name="Leebens-Mack J."/>
            <person name="Grimwood J."/>
            <person name="Schmutz J."/>
            <person name="Soltis P."/>
            <person name="Soltis D."/>
            <person name="Chen Z.-H."/>
        </authorList>
    </citation>
    <scope>NUCLEOTIDE SEQUENCE [LARGE SCALE GENOMIC DNA]</scope>
    <source>
        <strain evidence="1">Whitten #5841</strain>
        <tissue evidence="1">Leaf</tissue>
    </source>
</reference>
<dbReference type="Proteomes" id="UP000825935">
    <property type="component" value="Chromosome 23"/>
</dbReference>
<evidence type="ECO:0000313" key="2">
    <source>
        <dbReference type="Proteomes" id="UP000825935"/>
    </source>
</evidence>
<evidence type="ECO:0000313" key="1">
    <source>
        <dbReference type="EMBL" id="KAH7302573.1"/>
    </source>
</evidence>
<accession>A0A8T2S4I9</accession>
<dbReference type="AlphaFoldDB" id="A0A8T2S4I9"/>
<dbReference type="EMBL" id="CM035428">
    <property type="protein sequence ID" value="KAH7302573.1"/>
    <property type="molecule type" value="Genomic_DNA"/>
</dbReference>
<gene>
    <name evidence="1" type="ORF">KP509_23G077700</name>
</gene>
<name>A0A8T2S4I9_CERRI</name>
<dbReference type="InterPro" id="IPR031421">
    <property type="entry name" value="DUF4666"/>
</dbReference>
<organism evidence="1 2">
    <name type="scientific">Ceratopteris richardii</name>
    <name type="common">Triangle waterfern</name>
    <dbReference type="NCBI Taxonomy" id="49495"/>
    <lineage>
        <taxon>Eukaryota</taxon>
        <taxon>Viridiplantae</taxon>
        <taxon>Streptophyta</taxon>
        <taxon>Embryophyta</taxon>
        <taxon>Tracheophyta</taxon>
        <taxon>Polypodiopsida</taxon>
        <taxon>Polypodiidae</taxon>
        <taxon>Polypodiales</taxon>
        <taxon>Pteridineae</taxon>
        <taxon>Pteridaceae</taxon>
        <taxon>Parkerioideae</taxon>
        <taxon>Ceratopteris</taxon>
    </lineage>
</organism>
<keyword evidence="2" id="KW-1185">Reference proteome</keyword>
<sequence length="100" mass="10960">MATLTKGTSYRRTGSSGLIWADSMVLAEDGIFSLNRLHNDKGYSRTDGRTVEAEPAADLARSRSVGSVTSSVSVVAPTPRHKSSFSVFKWLKKALIKMRR</sequence>
<comment type="caution">
    <text evidence="1">The sequence shown here is derived from an EMBL/GenBank/DDBJ whole genome shotgun (WGS) entry which is preliminary data.</text>
</comment>